<evidence type="ECO:0000256" key="1">
    <source>
        <dbReference type="SAM" id="SignalP"/>
    </source>
</evidence>
<dbReference type="KEGG" id="pno:SNOG_16438"/>
<dbReference type="OMA" id="YCQFPAS"/>
<reference evidence="3" key="1">
    <citation type="journal article" date="2021" name="BMC Genomics">
        <title>Chromosome-level genome assembly and manually-curated proteome of model necrotroph Parastagonospora nodorum Sn15 reveals a genome-wide trove of candidate effector homologs, and redundancy of virulence-related functions within an accessory chromosome.</title>
        <authorList>
            <person name="Bertazzoni S."/>
            <person name="Jones D.A.B."/>
            <person name="Phan H.T."/>
            <person name="Tan K.-C."/>
            <person name="Hane J.K."/>
        </authorList>
    </citation>
    <scope>NUCLEOTIDE SEQUENCE [LARGE SCALE GENOMIC DNA]</scope>
    <source>
        <strain evidence="3">SN15 / ATCC MYA-4574 / FGSC 10173)</strain>
    </source>
</reference>
<dbReference type="VEuPathDB" id="FungiDB:JI435_164380"/>
<dbReference type="OrthoDB" id="3690554at2759"/>
<keyword evidence="1" id="KW-0732">Signal</keyword>
<name>A0A7U2FB42_PHANO</name>
<keyword evidence="3" id="KW-1185">Reference proteome</keyword>
<evidence type="ECO:0000313" key="2">
    <source>
        <dbReference type="EMBL" id="QRD00984.1"/>
    </source>
</evidence>
<dbReference type="Proteomes" id="UP000663193">
    <property type="component" value="Chromosome 11"/>
</dbReference>
<evidence type="ECO:0000313" key="3">
    <source>
        <dbReference type="Proteomes" id="UP000663193"/>
    </source>
</evidence>
<dbReference type="EMBL" id="CP069033">
    <property type="protein sequence ID" value="QRD00984.1"/>
    <property type="molecule type" value="Genomic_DNA"/>
</dbReference>
<feature type="chain" id="PRO_5034828621" evidence="1">
    <location>
        <begin position="21"/>
        <end position="138"/>
    </location>
</feature>
<protein>
    <submittedName>
        <fullName evidence="2">Uncharacterized protein</fullName>
    </submittedName>
</protein>
<sequence>MHANSIIALALGATAVSAAAVPGLEVRQAGDLYRQFPESLDCPVKNGVHVLKKDLVEAVKNGKRDGPPYEASAANLATRHCGNSNFKGIPLWTTEIPDGTESAGALFYAAASNGTFYFCGTTSGRVPSGWPSSCTENY</sequence>
<dbReference type="AlphaFoldDB" id="A0A7U2FB42"/>
<proteinExistence type="predicted"/>
<dbReference type="RefSeq" id="XP_001806554.1">
    <property type="nucleotide sequence ID" value="XM_001806502.1"/>
</dbReference>
<organism evidence="2 3">
    <name type="scientific">Phaeosphaeria nodorum (strain SN15 / ATCC MYA-4574 / FGSC 10173)</name>
    <name type="common">Glume blotch fungus</name>
    <name type="synonym">Parastagonospora nodorum</name>
    <dbReference type="NCBI Taxonomy" id="321614"/>
    <lineage>
        <taxon>Eukaryota</taxon>
        <taxon>Fungi</taxon>
        <taxon>Dikarya</taxon>
        <taxon>Ascomycota</taxon>
        <taxon>Pezizomycotina</taxon>
        <taxon>Dothideomycetes</taxon>
        <taxon>Pleosporomycetidae</taxon>
        <taxon>Pleosporales</taxon>
        <taxon>Pleosporineae</taxon>
        <taxon>Phaeosphaeriaceae</taxon>
        <taxon>Parastagonospora</taxon>
    </lineage>
</organism>
<gene>
    <name evidence="2" type="ORF">JI435_164380</name>
</gene>
<feature type="signal peptide" evidence="1">
    <location>
        <begin position="1"/>
        <end position="20"/>
    </location>
</feature>
<accession>A0A7U2FB42</accession>